<feature type="active site" description="Tele-phosphohistidine intermediate" evidence="12">
    <location>
        <position position="454"/>
    </location>
</feature>
<evidence type="ECO:0000259" key="16">
    <source>
        <dbReference type="Pfam" id="PF01326"/>
    </source>
</evidence>
<evidence type="ECO:0000256" key="5">
    <source>
        <dbReference type="ARBA" id="ARBA00022679"/>
    </source>
</evidence>
<dbReference type="Proteomes" id="UP000192569">
    <property type="component" value="Chromosome I"/>
</dbReference>
<feature type="binding site" evidence="13">
    <location>
        <position position="560"/>
    </location>
    <ligand>
        <name>substrate</name>
    </ligand>
</feature>
<evidence type="ECO:0000256" key="7">
    <source>
        <dbReference type="ARBA" id="ARBA00022741"/>
    </source>
</evidence>
<dbReference type="InterPro" id="IPR008279">
    <property type="entry name" value="PEP-util_enz_mobile_dom"/>
</dbReference>
<feature type="binding site" evidence="14">
    <location>
        <position position="775"/>
    </location>
    <ligand>
        <name>Mg(2+)</name>
        <dbReference type="ChEBI" id="CHEBI:18420"/>
    </ligand>
</feature>
<evidence type="ECO:0000313" key="18">
    <source>
        <dbReference type="EMBL" id="SMB93018.1"/>
    </source>
</evidence>
<evidence type="ECO:0000256" key="13">
    <source>
        <dbReference type="PIRSR" id="PIRSR000853-2"/>
    </source>
</evidence>
<keyword evidence="5" id="KW-0808">Transferase</keyword>
<dbReference type="Gene3D" id="3.50.30.10">
    <property type="entry name" value="Phosphohistidine domain"/>
    <property type="match status" value="1"/>
</dbReference>
<dbReference type="NCBIfam" id="NF004531">
    <property type="entry name" value="PRK05878.1"/>
    <property type="match status" value="1"/>
</dbReference>
<keyword evidence="19" id="KW-1185">Reference proteome</keyword>
<dbReference type="SUPFAM" id="SSF52009">
    <property type="entry name" value="Phosphohistidine domain"/>
    <property type="match status" value="1"/>
</dbReference>
<dbReference type="InterPro" id="IPR013815">
    <property type="entry name" value="ATP_grasp_subdomain_1"/>
</dbReference>
<keyword evidence="8 18" id="KW-0418">Kinase</keyword>
<keyword evidence="10 14" id="KW-0460">Magnesium</keyword>
<evidence type="ECO:0000256" key="9">
    <source>
        <dbReference type="ARBA" id="ARBA00022840"/>
    </source>
</evidence>
<dbReference type="EC" id="2.7.9.1" evidence="3 11"/>
<dbReference type="Gene3D" id="1.10.189.10">
    <property type="entry name" value="Pyruvate Phosphate Dikinase, domain 2"/>
    <property type="match status" value="1"/>
</dbReference>
<evidence type="ECO:0000259" key="15">
    <source>
        <dbReference type="Pfam" id="PF00391"/>
    </source>
</evidence>
<feature type="domain" description="Pyruvate phosphate dikinase AMP/ATP-binding" evidence="16">
    <location>
        <begin position="57"/>
        <end position="292"/>
    </location>
</feature>
<comment type="similarity">
    <text evidence="2 11">Belongs to the PEP-utilizing enzyme family.</text>
</comment>
<dbReference type="OrthoDB" id="9765468at2"/>
<reference evidence="18 19" key="1">
    <citation type="submission" date="2017-04" db="EMBL/GenBank/DDBJ databases">
        <authorList>
            <person name="Afonso C.L."/>
            <person name="Miller P.J."/>
            <person name="Scott M.A."/>
            <person name="Spackman E."/>
            <person name="Goraichik I."/>
            <person name="Dimitrov K.M."/>
            <person name="Suarez D.L."/>
            <person name="Swayne D.E."/>
        </authorList>
    </citation>
    <scope>NUCLEOTIDE SEQUENCE [LARGE SCALE GENOMIC DNA]</scope>
    <source>
        <strain evidence="18 19">ToBE</strain>
    </source>
</reference>
<dbReference type="InterPro" id="IPR000121">
    <property type="entry name" value="PEP_util_C"/>
</dbReference>
<dbReference type="Gene3D" id="3.30.470.20">
    <property type="entry name" value="ATP-grasp fold, B domain"/>
    <property type="match status" value="1"/>
</dbReference>
<dbReference type="InterPro" id="IPR036637">
    <property type="entry name" value="Phosphohistidine_dom_sf"/>
</dbReference>
<keyword evidence="18" id="KW-0670">Pyruvate</keyword>
<organism evidence="18 19">
    <name type="scientific">Thermanaeromonas toyohensis ToBE</name>
    <dbReference type="NCBI Taxonomy" id="698762"/>
    <lineage>
        <taxon>Bacteria</taxon>
        <taxon>Bacillati</taxon>
        <taxon>Bacillota</taxon>
        <taxon>Clostridia</taxon>
        <taxon>Neomoorellales</taxon>
        <taxon>Neomoorellaceae</taxon>
        <taxon>Thermanaeromonas</taxon>
    </lineage>
</organism>
<feature type="binding site" evidence="13">
    <location>
        <position position="772"/>
    </location>
    <ligand>
        <name>substrate</name>
    </ligand>
</feature>
<dbReference type="SUPFAM" id="SSF51621">
    <property type="entry name" value="Phosphoenolpyruvate/pyruvate domain"/>
    <property type="match status" value="1"/>
</dbReference>
<dbReference type="InterPro" id="IPR040442">
    <property type="entry name" value="Pyrv_kinase-like_dom_sf"/>
</dbReference>
<dbReference type="PROSITE" id="PS00370">
    <property type="entry name" value="PEP_ENZYMES_PHOS_SITE"/>
    <property type="match status" value="1"/>
</dbReference>
<gene>
    <name evidence="18" type="ORF">SAMN00808754_0770</name>
</gene>
<evidence type="ECO:0000256" key="6">
    <source>
        <dbReference type="ARBA" id="ARBA00022723"/>
    </source>
</evidence>
<sequence>MAGKKYIYMFSEGRADMRNLLGGKGANLAEMTNIGLPVPPGITITCEACNEYNRLGKEFPPGLEEELEERLKDLERINGKKLGDPQNPLLVSVRSGAPVSMPGMMDTILNLGLNDQSVQGLAANTGDERFALDCYRRFIQMFGDVVLGIDHHKFEAILEKHKERLGVKFDHELTPAALKEVIAEYKDLVKTETGREFPQEPQEQLRMAIRAVFDSWNNPRAIVYRKINKIPDDLGTAVNIQTMVFGNMGSTSGTGVAFTRNPSTGEKGLYGEYLLNAQGEDVVAGIRTPKPLAQLKEEMPETYRQFEEICELLEKHYRDMQDIEFTIERGKLYILQTRAGKRTAAAAVKIAVDMVQEGLITKEEAILRVDPDQVVQLLHRRVDPKAKVEVIAKGLPASPGAACGKVVFDADEAERLGLEGEKVILVRNETTPDDIHGIVQAQGVLTARGGMTSHAAVVARGMGKPAVVGCGDIKIDVGGKRFFVGDLEVKEGDIISIDGATGNVMLGEVPLIEPQLTGEFKTLLQWADEVRRLKVRANADTPEDARRAREFGAEGIGLCRTEHMFMAVDRLPVVQQMILAKTKEEREEALAKLLPMQQGDFYEILKVMEGLPVTIRLLDPPLHEFLPSSEELLVEITRLEATNGDKAEIEAKRALLREVRAREEFNPMLGHRGCRLGITYPEVYAMQARAIFQAVAQLKKEGINVLPEVEIPLVIHVNELRRLRQLVEEVAEQVKKETGVDFEYKVGTMIEMPRACATADEIAEEAEFFSFGTNDLTQTTFGFSRDDAEAKFLPQYLEEKILKDNPFIVLDRAGVGKFMRMGVELGRKTRPTLEIGICGEHGGEPSSVEFCHQIGLDYVSCSPFRVPVARLAAAQAALKERKAQVFERDV</sequence>
<dbReference type="GO" id="GO:0046872">
    <property type="term" value="F:metal ion binding"/>
    <property type="evidence" value="ECO:0007669"/>
    <property type="project" value="UniProtKB-UniRule"/>
</dbReference>
<keyword evidence="6 14" id="KW-0479">Metal-binding</keyword>
<dbReference type="PANTHER" id="PTHR22931">
    <property type="entry name" value="PHOSPHOENOLPYRUVATE DIKINASE-RELATED"/>
    <property type="match status" value="1"/>
</dbReference>
<dbReference type="PIRSF" id="PIRSF000853">
    <property type="entry name" value="PPDK"/>
    <property type="match status" value="1"/>
</dbReference>
<evidence type="ECO:0000256" key="4">
    <source>
        <dbReference type="ARBA" id="ARBA00020138"/>
    </source>
</evidence>
<dbReference type="Gene3D" id="3.30.1490.20">
    <property type="entry name" value="ATP-grasp fold, A domain"/>
    <property type="match status" value="1"/>
</dbReference>
<feature type="binding site" evidence="13">
    <location>
        <position position="751"/>
    </location>
    <ligand>
        <name>substrate</name>
    </ligand>
</feature>
<feature type="binding site" evidence="13">
    <location>
        <position position="774"/>
    </location>
    <ligand>
        <name>substrate</name>
    </ligand>
</feature>
<dbReference type="STRING" id="698762.SAMN00808754_0770"/>
<evidence type="ECO:0000256" key="3">
    <source>
        <dbReference type="ARBA" id="ARBA00011994"/>
    </source>
</evidence>
<feature type="domain" description="Pyruvate phosphate dikinase AMP/ATP-binding" evidence="16">
    <location>
        <begin position="303"/>
        <end position="357"/>
    </location>
</feature>
<dbReference type="Pfam" id="PF01326">
    <property type="entry name" value="PPDK_N"/>
    <property type="match status" value="2"/>
</dbReference>
<dbReference type="Gene3D" id="1.20.80.30">
    <property type="match status" value="1"/>
</dbReference>
<dbReference type="RefSeq" id="WP_084664214.1">
    <property type="nucleotide sequence ID" value="NZ_LT838272.1"/>
</dbReference>
<evidence type="ECO:0000256" key="14">
    <source>
        <dbReference type="PIRSR" id="PIRSR000853-3"/>
    </source>
</evidence>
<keyword evidence="9" id="KW-0067">ATP-binding</keyword>
<accession>A0A1W1VI66</accession>
<feature type="binding site" evidence="13">
    <location>
        <position position="616"/>
    </location>
    <ligand>
        <name>substrate</name>
    </ligand>
</feature>
<keyword evidence="7" id="KW-0547">Nucleotide-binding</keyword>
<dbReference type="PANTHER" id="PTHR22931:SF9">
    <property type="entry name" value="PYRUVATE, PHOSPHATE DIKINASE 1, CHLOROPLASTIC"/>
    <property type="match status" value="1"/>
</dbReference>
<proteinExistence type="inferred from homology"/>
<feature type="binding site" evidence="13">
    <location>
        <position position="773"/>
    </location>
    <ligand>
        <name>substrate</name>
    </ligand>
</feature>
<dbReference type="InterPro" id="IPR002192">
    <property type="entry name" value="PPDK_AMP/ATP-bd"/>
</dbReference>
<feature type="binding site" evidence="14">
    <location>
        <position position="751"/>
    </location>
    <ligand>
        <name>Mg(2+)</name>
        <dbReference type="ChEBI" id="CHEBI:18420"/>
    </ligand>
</feature>
<evidence type="ECO:0000259" key="17">
    <source>
        <dbReference type="Pfam" id="PF02896"/>
    </source>
</evidence>
<dbReference type="GO" id="GO:0050242">
    <property type="term" value="F:pyruvate, phosphate dikinase activity"/>
    <property type="evidence" value="ECO:0007669"/>
    <property type="project" value="UniProtKB-UniRule"/>
</dbReference>
<evidence type="ECO:0000256" key="1">
    <source>
        <dbReference type="ARBA" id="ARBA00001946"/>
    </source>
</evidence>
<dbReference type="InterPro" id="IPR018274">
    <property type="entry name" value="PEP_util_AS"/>
</dbReference>
<dbReference type="AlphaFoldDB" id="A0A1W1VI66"/>
<dbReference type="GO" id="GO:0016301">
    <property type="term" value="F:kinase activity"/>
    <property type="evidence" value="ECO:0007669"/>
    <property type="project" value="UniProtKB-UniRule"/>
</dbReference>
<name>A0A1W1VI66_9FIRM</name>
<evidence type="ECO:0000313" key="19">
    <source>
        <dbReference type="Proteomes" id="UP000192569"/>
    </source>
</evidence>
<dbReference type="SUPFAM" id="SSF56059">
    <property type="entry name" value="Glutathione synthetase ATP-binding domain-like"/>
    <property type="match status" value="1"/>
</dbReference>
<evidence type="ECO:0000256" key="10">
    <source>
        <dbReference type="ARBA" id="ARBA00022842"/>
    </source>
</evidence>
<feature type="binding site" evidence="13">
    <location>
        <position position="775"/>
    </location>
    <ligand>
        <name>substrate</name>
    </ligand>
</feature>
<feature type="domain" description="PEP-utilising enzyme mobile" evidence="15">
    <location>
        <begin position="421"/>
        <end position="502"/>
    </location>
</feature>
<dbReference type="Gene3D" id="3.20.20.60">
    <property type="entry name" value="Phosphoenolpyruvate-binding domains"/>
    <property type="match status" value="1"/>
</dbReference>
<dbReference type="Pfam" id="PF00391">
    <property type="entry name" value="PEP-utilizers"/>
    <property type="match status" value="1"/>
</dbReference>
<evidence type="ECO:0000256" key="8">
    <source>
        <dbReference type="ARBA" id="ARBA00022777"/>
    </source>
</evidence>
<feature type="active site" description="Proton donor" evidence="12">
    <location>
        <position position="838"/>
    </location>
</feature>
<dbReference type="NCBIfam" id="TIGR01828">
    <property type="entry name" value="pyru_phos_dikin"/>
    <property type="match status" value="1"/>
</dbReference>
<comment type="catalytic activity">
    <reaction evidence="11">
        <text>pyruvate + phosphate + ATP = phosphoenolpyruvate + AMP + diphosphate + H(+)</text>
        <dbReference type="Rhea" id="RHEA:10756"/>
        <dbReference type="ChEBI" id="CHEBI:15361"/>
        <dbReference type="ChEBI" id="CHEBI:15378"/>
        <dbReference type="ChEBI" id="CHEBI:30616"/>
        <dbReference type="ChEBI" id="CHEBI:33019"/>
        <dbReference type="ChEBI" id="CHEBI:43474"/>
        <dbReference type="ChEBI" id="CHEBI:58702"/>
        <dbReference type="ChEBI" id="CHEBI:456215"/>
        <dbReference type="EC" id="2.7.9.1"/>
    </reaction>
</comment>
<dbReference type="PROSITE" id="PS00742">
    <property type="entry name" value="PEP_ENZYMES_2"/>
    <property type="match status" value="1"/>
</dbReference>
<dbReference type="GO" id="GO:0005524">
    <property type="term" value="F:ATP binding"/>
    <property type="evidence" value="ECO:0007669"/>
    <property type="project" value="UniProtKB-UniRule"/>
</dbReference>
<comment type="cofactor">
    <cofactor evidence="1 11 14">
        <name>Mg(2+)</name>
        <dbReference type="ChEBI" id="CHEBI:18420"/>
    </cofactor>
</comment>
<dbReference type="InterPro" id="IPR010121">
    <property type="entry name" value="Pyruvate_phosphate_dikinase"/>
</dbReference>
<dbReference type="EMBL" id="LT838272">
    <property type="protein sequence ID" value="SMB93018.1"/>
    <property type="molecule type" value="Genomic_DNA"/>
</dbReference>
<feature type="domain" description="PEP-utilising enzyme C-terminal" evidence="17">
    <location>
        <begin position="517"/>
        <end position="876"/>
    </location>
</feature>
<evidence type="ECO:0000256" key="12">
    <source>
        <dbReference type="PIRSR" id="PIRSR000853-1"/>
    </source>
</evidence>
<dbReference type="InterPro" id="IPR015813">
    <property type="entry name" value="Pyrv/PenolPyrv_kinase-like_dom"/>
</dbReference>
<dbReference type="Pfam" id="PF02896">
    <property type="entry name" value="PEP-utilizers_C"/>
    <property type="match status" value="1"/>
</dbReference>
<evidence type="ECO:0000256" key="11">
    <source>
        <dbReference type="PIRNR" id="PIRNR000853"/>
    </source>
</evidence>
<evidence type="ECO:0000256" key="2">
    <source>
        <dbReference type="ARBA" id="ARBA00007837"/>
    </source>
</evidence>
<dbReference type="InterPro" id="IPR023151">
    <property type="entry name" value="PEP_util_CS"/>
</dbReference>
<protein>
    <recommendedName>
        <fullName evidence="4 11">Pyruvate, phosphate dikinase</fullName>
        <ecNumber evidence="3 11">2.7.9.1</ecNumber>
    </recommendedName>
</protein>